<dbReference type="EMBL" id="JBHRSB010000002">
    <property type="protein sequence ID" value="MFC2999665.1"/>
    <property type="molecule type" value="Genomic_DNA"/>
</dbReference>
<evidence type="ECO:0000256" key="2">
    <source>
        <dbReference type="ARBA" id="ARBA00009853"/>
    </source>
</evidence>
<feature type="transmembrane region" description="Helical" evidence="6">
    <location>
        <begin position="235"/>
        <end position="254"/>
    </location>
</feature>
<feature type="domain" description="EamA" evidence="7">
    <location>
        <begin position="6"/>
        <end position="138"/>
    </location>
</feature>
<comment type="similarity">
    <text evidence="2">Belongs to the drug/metabolite transporter (DMT) superfamily. 10 TMS drug/metabolite exporter (DME) (TC 2.A.7.3) family.</text>
</comment>
<keyword evidence="3 6" id="KW-0812">Transmembrane</keyword>
<evidence type="ECO:0000256" key="5">
    <source>
        <dbReference type="ARBA" id="ARBA00023136"/>
    </source>
</evidence>
<comment type="subcellular location">
    <subcellularLocation>
        <location evidence="1">Membrane</location>
        <topology evidence="1">Multi-pass membrane protein</topology>
    </subcellularLocation>
</comment>
<keyword evidence="5 6" id="KW-0472">Membrane</keyword>
<feature type="transmembrane region" description="Helical" evidence="6">
    <location>
        <begin position="122"/>
        <end position="140"/>
    </location>
</feature>
<dbReference type="Proteomes" id="UP001595420">
    <property type="component" value="Unassembled WGS sequence"/>
</dbReference>
<dbReference type="InterPro" id="IPR000620">
    <property type="entry name" value="EamA_dom"/>
</dbReference>
<organism evidence="8 9">
    <name type="scientific">Falsiroseomonas tokyonensis</name>
    <dbReference type="NCBI Taxonomy" id="430521"/>
    <lineage>
        <taxon>Bacteria</taxon>
        <taxon>Pseudomonadati</taxon>
        <taxon>Pseudomonadota</taxon>
        <taxon>Alphaproteobacteria</taxon>
        <taxon>Acetobacterales</taxon>
        <taxon>Roseomonadaceae</taxon>
        <taxon>Falsiroseomonas</taxon>
    </lineage>
</organism>
<comment type="caution">
    <text evidence="8">The sequence shown here is derived from an EMBL/GenBank/DDBJ whole genome shotgun (WGS) entry which is preliminary data.</text>
</comment>
<evidence type="ECO:0000259" key="7">
    <source>
        <dbReference type="Pfam" id="PF00892"/>
    </source>
</evidence>
<evidence type="ECO:0000256" key="1">
    <source>
        <dbReference type="ARBA" id="ARBA00004141"/>
    </source>
</evidence>
<feature type="domain" description="EamA" evidence="7">
    <location>
        <begin position="147"/>
        <end position="277"/>
    </location>
</feature>
<reference evidence="9" key="1">
    <citation type="journal article" date="2019" name="Int. J. Syst. Evol. Microbiol.">
        <title>The Global Catalogue of Microorganisms (GCM) 10K type strain sequencing project: providing services to taxonomists for standard genome sequencing and annotation.</title>
        <authorList>
            <consortium name="The Broad Institute Genomics Platform"/>
            <consortium name="The Broad Institute Genome Sequencing Center for Infectious Disease"/>
            <person name="Wu L."/>
            <person name="Ma J."/>
        </authorList>
    </citation>
    <scope>NUCLEOTIDE SEQUENCE [LARGE SCALE GENOMIC DNA]</scope>
    <source>
        <strain evidence="9">CGMCC 1.16855</strain>
    </source>
</reference>
<dbReference type="PANTHER" id="PTHR22911:SF6">
    <property type="entry name" value="SOLUTE CARRIER FAMILY 35 MEMBER G1"/>
    <property type="match status" value="1"/>
</dbReference>
<evidence type="ECO:0000256" key="6">
    <source>
        <dbReference type="SAM" id="Phobius"/>
    </source>
</evidence>
<evidence type="ECO:0000256" key="3">
    <source>
        <dbReference type="ARBA" id="ARBA00022692"/>
    </source>
</evidence>
<feature type="transmembrane region" description="Helical" evidence="6">
    <location>
        <begin position="94"/>
        <end position="115"/>
    </location>
</feature>
<gene>
    <name evidence="8" type="ORF">ACFOD3_07165</name>
</gene>
<keyword evidence="4 6" id="KW-1133">Transmembrane helix</keyword>
<evidence type="ECO:0000256" key="4">
    <source>
        <dbReference type="ARBA" id="ARBA00022989"/>
    </source>
</evidence>
<feature type="transmembrane region" description="Helical" evidence="6">
    <location>
        <begin position="260"/>
        <end position="279"/>
    </location>
</feature>
<evidence type="ECO:0000313" key="8">
    <source>
        <dbReference type="EMBL" id="MFC2999665.1"/>
    </source>
</evidence>
<name>A0ABV7BU55_9PROT</name>
<dbReference type="SUPFAM" id="SSF103481">
    <property type="entry name" value="Multidrug resistance efflux transporter EmrE"/>
    <property type="match status" value="2"/>
</dbReference>
<keyword evidence="9" id="KW-1185">Reference proteome</keyword>
<dbReference type="InterPro" id="IPR037185">
    <property type="entry name" value="EmrE-like"/>
</dbReference>
<sequence>MSGNLKGAALMSAAAVLFAAEVLMIRWMTARGIPVEVQLMARALGQLLWVTPRIATSGLAVFRTRRLPMHLLRGASSLICWGLYYYSFTRLDMATGTVLSFTNVMFTTLLAAPILGERVDRWRWFGTIAGLLGVAVMLRPGAQVDALGAAAAIAAAIAWCGITLSSRSLTRTDSTLTVLAWVGVFTSLGVLPLAWHAWVPLGLFEFGLLMVVATVMPGIIFMVTEALRHGEASAIAPFQYLRLVVVTAAGWILFNEVPDLFGWIGAAIILTGAVVITVAEARRR</sequence>
<dbReference type="PANTHER" id="PTHR22911">
    <property type="entry name" value="ACYL-MALONYL CONDENSING ENZYME-RELATED"/>
    <property type="match status" value="1"/>
</dbReference>
<evidence type="ECO:0000313" key="9">
    <source>
        <dbReference type="Proteomes" id="UP001595420"/>
    </source>
</evidence>
<accession>A0ABV7BU55</accession>
<dbReference type="Pfam" id="PF00892">
    <property type="entry name" value="EamA"/>
    <property type="match status" value="2"/>
</dbReference>
<protein>
    <submittedName>
        <fullName evidence="8">DMT family transporter</fullName>
    </submittedName>
</protein>
<proteinExistence type="inferred from homology"/>
<feature type="transmembrane region" description="Helical" evidence="6">
    <location>
        <begin position="146"/>
        <end position="164"/>
    </location>
</feature>
<feature type="transmembrane region" description="Helical" evidence="6">
    <location>
        <begin position="176"/>
        <end position="195"/>
    </location>
</feature>
<feature type="transmembrane region" description="Helical" evidence="6">
    <location>
        <begin position="201"/>
        <end position="223"/>
    </location>
</feature>
<dbReference type="Gene3D" id="1.10.3730.20">
    <property type="match status" value="2"/>
</dbReference>